<dbReference type="Proteomes" id="UP000789920">
    <property type="component" value="Unassembled WGS sequence"/>
</dbReference>
<protein>
    <submittedName>
        <fullName evidence="1">10942_t:CDS:1</fullName>
    </submittedName>
</protein>
<name>A0ACA9SE30_9GLOM</name>
<sequence length="40" mass="4474">QIIYSFTTDTSSIIIPNNTDNEKTPISKKSVIRGYTSSPR</sequence>
<keyword evidence="2" id="KW-1185">Reference proteome</keyword>
<evidence type="ECO:0000313" key="2">
    <source>
        <dbReference type="Proteomes" id="UP000789920"/>
    </source>
</evidence>
<reference evidence="1" key="1">
    <citation type="submission" date="2021-06" db="EMBL/GenBank/DDBJ databases">
        <authorList>
            <person name="Kallberg Y."/>
            <person name="Tangrot J."/>
            <person name="Rosling A."/>
        </authorList>
    </citation>
    <scope>NUCLEOTIDE SEQUENCE</scope>
    <source>
        <strain evidence="1">MA461A</strain>
    </source>
</reference>
<accession>A0ACA9SE30</accession>
<proteinExistence type="predicted"/>
<organism evidence="1 2">
    <name type="scientific">Racocetra persica</name>
    <dbReference type="NCBI Taxonomy" id="160502"/>
    <lineage>
        <taxon>Eukaryota</taxon>
        <taxon>Fungi</taxon>
        <taxon>Fungi incertae sedis</taxon>
        <taxon>Mucoromycota</taxon>
        <taxon>Glomeromycotina</taxon>
        <taxon>Glomeromycetes</taxon>
        <taxon>Diversisporales</taxon>
        <taxon>Gigasporaceae</taxon>
        <taxon>Racocetra</taxon>
    </lineage>
</organism>
<dbReference type="EMBL" id="CAJVQC010116013">
    <property type="protein sequence ID" value="CAG8836901.1"/>
    <property type="molecule type" value="Genomic_DNA"/>
</dbReference>
<evidence type="ECO:0000313" key="1">
    <source>
        <dbReference type="EMBL" id="CAG8836901.1"/>
    </source>
</evidence>
<feature type="non-terminal residue" evidence="1">
    <location>
        <position position="1"/>
    </location>
</feature>
<feature type="non-terminal residue" evidence="1">
    <location>
        <position position="40"/>
    </location>
</feature>
<gene>
    <name evidence="1" type="ORF">RPERSI_LOCUS30095</name>
</gene>
<comment type="caution">
    <text evidence="1">The sequence shown here is derived from an EMBL/GenBank/DDBJ whole genome shotgun (WGS) entry which is preliminary data.</text>
</comment>